<proteinExistence type="predicted"/>
<accession>A0A1I1USY8</accession>
<dbReference type="Proteomes" id="UP000198855">
    <property type="component" value="Unassembled WGS sequence"/>
</dbReference>
<reference evidence="2" key="1">
    <citation type="submission" date="2016-10" db="EMBL/GenBank/DDBJ databases">
        <authorList>
            <person name="Varghese N."/>
            <person name="Submissions S."/>
        </authorList>
    </citation>
    <scope>NUCLEOTIDE SEQUENCE [LARGE SCALE GENOMIC DNA]</scope>
    <source>
        <strain evidence="2">CGMCC 1.10784</strain>
    </source>
</reference>
<dbReference type="OrthoDB" id="883339at2"/>
<sequence length="133" mass="15474">MAVKPNYYDMGMSISMGKQLQGFVEEQLINDLMHYHKFTGELRFDWSDSCIEGEDLTYLDGSLDRFSGIMIFNSNNEPVADGWMDFVFLNESNQLIVFWKYLSIFVGDKEIDAINSQELENHVQVLVDRIKDK</sequence>
<dbReference type="AlphaFoldDB" id="A0A1I1USY8"/>
<protein>
    <submittedName>
        <fullName evidence="1">Uncharacterized protein</fullName>
    </submittedName>
</protein>
<dbReference type="RefSeq" id="WP_139230749.1">
    <property type="nucleotide sequence ID" value="NZ_FOMT01000001.1"/>
</dbReference>
<dbReference type="STRING" id="1045775.SAMN05216378_1164"/>
<dbReference type="EMBL" id="FOMT01000001">
    <property type="protein sequence ID" value="SFD72788.1"/>
    <property type="molecule type" value="Genomic_DNA"/>
</dbReference>
<name>A0A1I1USY8_9BACL</name>
<keyword evidence="2" id="KW-1185">Reference proteome</keyword>
<evidence type="ECO:0000313" key="2">
    <source>
        <dbReference type="Proteomes" id="UP000198855"/>
    </source>
</evidence>
<gene>
    <name evidence="1" type="ORF">SAMN05216378_1164</name>
</gene>
<evidence type="ECO:0000313" key="1">
    <source>
        <dbReference type="EMBL" id="SFD72788.1"/>
    </source>
</evidence>
<organism evidence="1 2">
    <name type="scientific">Paenibacillus catalpae</name>
    <dbReference type="NCBI Taxonomy" id="1045775"/>
    <lineage>
        <taxon>Bacteria</taxon>
        <taxon>Bacillati</taxon>
        <taxon>Bacillota</taxon>
        <taxon>Bacilli</taxon>
        <taxon>Bacillales</taxon>
        <taxon>Paenibacillaceae</taxon>
        <taxon>Paenibacillus</taxon>
    </lineage>
</organism>